<feature type="chain" id="PRO_5022003300" evidence="2">
    <location>
        <begin position="23"/>
        <end position="197"/>
    </location>
</feature>
<accession>A0A562B502</accession>
<dbReference type="Proteomes" id="UP000318141">
    <property type="component" value="Unassembled WGS sequence"/>
</dbReference>
<evidence type="ECO:0000313" key="4">
    <source>
        <dbReference type="Proteomes" id="UP000318141"/>
    </source>
</evidence>
<sequence length="197" mass="18597">MNKTLLASAVTLLLGAAGQALAQPSNTSGDVDSIDGASIQVAYNDASTRTLTSTRNDNDQDNDTITKTNSENRGRAWVADGYGNAAANNGGTATASFSNAFNTTRAVATTRLSGTVSGLTVSHIGNVARQNGNAAGGVGGRGGNGTGGTALGGIGGDGGNSGNGGAGGNGGSGGSATIGDSSAGDATNGSATAGRGG</sequence>
<keyword evidence="2" id="KW-0732">Signal</keyword>
<keyword evidence="4" id="KW-1185">Reference proteome</keyword>
<evidence type="ECO:0000256" key="1">
    <source>
        <dbReference type="SAM" id="MobiDB-lite"/>
    </source>
</evidence>
<organism evidence="3 4">
    <name type="scientific">Cupriavidus gilardii J11</name>
    <dbReference type="NCBI Taxonomy" id="936133"/>
    <lineage>
        <taxon>Bacteria</taxon>
        <taxon>Pseudomonadati</taxon>
        <taxon>Pseudomonadota</taxon>
        <taxon>Betaproteobacteria</taxon>
        <taxon>Burkholderiales</taxon>
        <taxon>Burkholderiaceae</taxon>
        <taxon>Cupriavidus</taxon>
    </lineage>
</organism>
<comment type="caution">
    <text evidence="3">The sequence shown here is derived from an EMBL/GenBank/DDBJ whole genome shotgun (WGS) entry which is preliminary data.</text>
</comment>
<name>A0A562B502_9BURK</name>
<dbReference type="PRINTS" id="PR01228">
    <property type="entry name" value="EGGSHELL"/>
</dbReference>
<feature type="non-terminal residue" evidence="3">
    <location>
        <position position="197"/>
    </location>
</feature>
<evidence type="ECO:0000313" key="3">
    <source>
        <dbReference type="EMBL" id="TWG80226.1"/>
    </source>
</evidence>
<dbReference type="EMBL" id="VLJN01000049">
    <property type="protein sequence ID" value="TWG80226.1"/>
    <property type="molecule type" value="Genomic_DNA"/>
</dbReference>
<reference evidence="3 4" key="1">
    <citation type="submission" date="2019-07" db="EMBL/GenBank/DDBJ databases">
        <title>Genome sequencing of lignin-degrading bacterial isolates.</title>
        <authorList>
            <person name="Gladden J."/>
        </authorList>
    </citation>
    <scope>NUCLEOTIDE SEQUENCE [LARGE SCALE GENOMIC DNA]</scope>
    <source>
        <strain evidence="3 4">J11</strain>
    </source>
</reference>
<evidence type="ECO:0000256" key="2">
    <source>
        <dbReference type="SAM" id="SignalP"/>
    </source>
</evidence>
<feature type="signal peptide" evidence="2">
    <location>
        <begin position="1"/>
        <end position="22"/>
    </location>
</feature>
<feature type="region of interest" description="Disordered" evidence="1">
    <location>
        <begin position="51"/>
        <end position="72"/>
    </location>
</feature>
<gene>
    <name evidence="3" type="ORF">L602_005300000010</name>
</gene>
<protein>
    <submittedName>
        <fullName evidence="3">Uncharacterized protein</fullName>
    </submittedName>
</protein>
<dbReference type="AlphaFoldDB" id="A0A562B502"/>
<proteinExistence type="predicted"/>
<feature type="region of interest" description="Disordered" evidence="1">
    <location>
        <begin position="149"/>
        <end position="197"/>
    </location>
</feature>
<feature type="compositionally biased region" description="Gly residues" evidence="1">
    <location>
        <begin position="149"/>
        <end position="176"/>
    </location>
</feature>